<dbReference type="Proteomes" id="UP001499979">
    <property type="component" value="Unassembled WGS sequence"/>
</dbReference>
<evidence type="ECO:0000256" key="2">
    <source>
        <dbReference type="ARBA" id="ARBA00023125"/>
    </source>
</evidence>
<dbReference type="PROSITE" id="PS50043">
    <property type="entry name" value="HTH_LUXR_2"/>
    <property type="match status" value="1"/>
</dbReference>
<dbReference type="InterPro" id="IPR000792">
    <property type="entry name" value="Tscrpt_reg_LuxR_C"/>
</dbReference>
<dbReference type="PRINTS" id="PR00038">
    <property type="entry name" value="HTHLUXR"/>
</dbReference>
<protein>
    <recommendedName>
        <fullName evidence="4">HTH luxR-type domain-containing protein</fullName>
    </recommendedName>
</protein>
<accession>A0ABP4F2E5</accession>
<keyword evidence="1" id="KW-0805">Transcription regulation</keyword>
<dbReference type="InterPro" id="IPR029016">
    <property type="entry name" value="GAF-like_dom_sf"/>
</dbReference>
<keyword evidence="3" id="KW-0804">Transcription</keyword>
<sequence>MSTDVALRLAEIAADPGPIPERAQALVEELQRHVPFDGSWLAMAEPFGTGYASVAARSLDRSTTDYLGGPKAARDLEISGANRERAPMSPSDLPVPLEEIPTWAECLLPAGYREALGVGLFAPGGRHVGHLALLSASGRRPTAEMRRSLSELAPIIARGIDPMRSLAVAASVVQGATAGVVLCQDGGTAPLPGLAEDALLGRGTALLDAAGHALRAGQVFTSFLWPRGDRHAPDGHVRVTVLAGPNDVPPVSLGMVLLSPSGDVHGLTARELEILGFLIDGRANKEIARALAVTLRTVAAHVEHVLVKLDAPSRTLAAVRAARLGCYVPAAAAARG</sequence>
<dbReference type="PANTHER" id="PTHR44688">
    <property type="entry name" value="DNA-BINDING TRANSCRIPTIONAL ACTIVATOR DEVR_DOSR"/>
    <property type="match status" value="1"/>
</dbReference>
<dbReference type="RefSeq" id="WP_343908690.1">
    <property type="nucleotide sequence ID" value="NZ_BAAAJE010000017.1"/>
</dbReference>
<organism evidence="5 6">
    <name type="scientific">Nocardioides aquiterrae</name>
    <dbReference type="NCBI Taxonomy" id="203799"/>
    <lineage>
        <taxon>Bacteria</taxon>
        <taxon>Bacillati</taxon>
        <taxon>Actinomycetota</taxon>
        <taxon>Actinomycetes</taxon>
        <taxon>Propionibacteriales</taxon>
        <taxon>Nocardioidaceae</taxon>
        <taxon>Nocardioides</taxon>
    </lineage>
</organism>
<dbReference type="CDD" id="cd06170">
    <property type="entry name" value="LuxR_C_like"/>
    <property type="match status" value="1"/>
</dbReference>
<dbReference type="Gene3D" id="1.10.10.10">
    <property type="entry name" value="Winged helix-like DNA-binding domain superfamily/Winged helix DNA-binding domain"/>
    <property type="match status" value="1"/>
</dbReference>
<keyword evidence="2" id="KW-0238">DNA-binding</keyword>
<dbReference type="Pfam" id="PF00196">
    <property type="entry name" value="GerE"/>
    <property type="match status" value="1"/>
</dbReference>
<reference evidence="6" key="1">
    <citation type="journal article" date="2019" name="Int. J. Syst. Evol. Microbiol.">
        <title>The Global Catalogue of Microorganisms (GCM) 10K type strain sequencing project: providing services to taxonomists for standard genome sequencing and annotation.</title>
        <authorList>
            <consortium name="The Broad Institute Genomics Platform"/>
            <consortium name="The Broad Institute Genome Sequencing Center for Infectious Disease"/>
            <person name="Wu L."/>
            <person name="Ma J."/>
        </authorList>
    </citation>
    <scope>NUCLEOTIDE SEQUENCE [LARGE SCALE GENOMIC DNA]</scope>
    <source>
        <strain evidence="6">JCM 11813</strain>
    </source>
</reference>
<evidence type="ECO:0000313" key="5">
    <source>
        <dbReference type="EMBL" id="GAA1151784.1"/>
    </source>
</evidence>
<evidence type="ECO:0000256" key="3">
    <source>
        <dbReference type="ARBA" id="ARBA00023163"/>
    </source>
</evidence>
<proteinExistence type="predicted"/>
<dbReference type="SUPFAM" id="SSF55781">
    <property type="entry name" value="GAF domain-like"/>
    <property type="match status" value="1"/>
</dbReference>
<gene>
    <name evidence="5" type="ORF">GCM10009606_32970</name>
</gene>
<evidence type="ECO:0000313" key="6">
    <source>
        <dbReference type="Proteomes" id="UP001499979"/>
    </source>
</evidence>
<feature type="domain" description="HTH luxR-type" evidence="4">
    <location>
        <begin position="260"/>
        <end position="325"/>
    </location>
</feature>
<dbReference type="PROSITE" id="PS00622">
    <property type="entry name" value="HTH_LUXR_1"/>
    <property type="match status" value="1"/>
</dbReference>
<dbReference type="InterPro" id="IPR016032">
    <property type="entry name" value="Sig_transdc_resp-reg_C-effctor"/>
</dbReference>
<evidence type="ECO:0000259" key="4">
    <source>
        <dbReference type="PROSITE" id="PS50043"/>
    </source>
</evidence>
<dbReference type="EMBL" id="BAAAJE010000017">
    <property type="protein sequence ID" value="GAA1151784.1"/>
    <property type="molecule type" value="Genomic_DNA"/>
</dbReference>
<keyword evidence="6" id="KW-1185">Reference proteome</keyword>
<dbReference type="InterPro" id="IPR036388">
    <property type="entry name" value="WH-like_DNA-bd_sf"/>
</dbReference>
<dbReference type="Gene3D" id="3.30.450.40">
    <property type="match status" value="1"/>
</dbReference>
<name>A0ABP4F2E5_9ACTN</name>
<evidence type="ECO:0000256" key="1">
    <source>
        <dbReference type="ARBA" id="ARBA00023015"/>
    </source>
</evidence>
<dbReference type="SMART" id="SM00421">
    <property type="entry name" value="HTH_LUXR"/>
    <property type="match status" value="1"/>
</dbReference>
<dbReference type="SUPFAM" id="SSF46894">
    <property type="entry name" value="C-terminal effector domain of the bipartite response regulators"/>
    <property type="match status" value="1"/>
</dbReference>
<dbReference type="PANTHER" id="PTHR44688:SF16">
    <property type="entry name" value="DNA-BINDING TRANSCRIPTIONAL ACTIVATOR DEVR_DOSR"/>
    <property type="match status" value="1"/>
</dbReference>
<comment type="caution">
    <text evidence="5">The sequence shown here is derived from an EMBL/GenBank/DDBJ whole genome shotgun (WGS) entry which is preliminary data.</text>
</comment>